<keyword evidence="1" id="KW-0732">Signal</keyword>
<dbReference type="Proteomes" id="UP000594459">
    <property type="component" value="Chromosome"/>
</dbReference>
<dbReference type="Pfam" id="PF18950">
    <property type="entry name" value="DUF5694"/>
    <property type="match status" value="1"/>
</dbReference>
<sequence>MSHFRLTFQAVAIVASLFSQACLAAPDPSPVEIADKAARERGDRSEVLVLGTAHLSYLPADFNRTRFDPLLARLAAWAPQAIAVEAMSGAQCDYLRTYEFAYPEVAANYCFDPAPAREALGLTGPEAEKAYSEILAQPAQDRAPEVRRRLAGLFLAAGEADSALVQWLRLPPVERHEDASLPQVLVDLLSKRMASRNENATIAAPLAVRLGLERVFPVDDHTGEAASGPVDNQVYGEEMGKIWDNPAVKERAAEHEHWEKSIADGGPLIDWYRALNSLESQRAAVTSDFAAAAGSKLPGNSGRAYLAYWETRNLRMAANIREVVGLGRRVLALVGASHKPYYERYLGMTSDIEIGDVGAVLGD</sequence>
<dbReference type="PROSITE" id="PS51257">
    <property type="entry name" value="PROKAR_LIPOPROTEIN"/>
    <property type="match status" value="1"/>
</dbReference>
<dbReference type="KEGG" id="qso:IRL76_02375"/>
<organism evidence="2 3">
    <name type="scientific">Qipengyuania soli</name>
    <dbReference type="NCBI Taxonomy" id="2782568"/>
    <lineage>
        <taxon>Bacteria</taxon>
        <taxon>Pseudomonadati</taxon>
        <taxon>Pseudomonadota</taxon>
        <taxon>Alphaproteobacteria</taxon>
        <taxon>Sphingomonadales</taxon>
        <taxon>Erythrobacteraceae</taxon>
        <taxon>Qipengyuania</taxon>
    </lineage>
</organism>
<dbReference type="RefSeq" id="WP_200982808.1">
    <property type="nucleotide sequence ID" value="NZ_CP064654.1"/>
</dbReference>
<evidence type="ECO:0000313" key="3">
    <source>
        <dbReference type="Proteomes" id="UP000594459"/>
    </source>
</evidence>
<gene>
    <name evidence="2" type="ORF">IRL76_02375</name>
</gene>
<protein>
    <recommendedName>
        <fullName evidence="4">TraB/GumN family protein</fullName>
    </recommendedName>
</protein>
<keyword evidence="3" id="KW-1185">Reference proteome</keyword>
<dbReference type="InterPro" id="IPR043749">
    <property type="entry name" value="DUF5694"/>
</dbReference>
<proteinExistence type="predicted"/>
<name>A0A7S8F5F3_9SPHN</name>
<evidence type="ECO:0000256" key="1">
    <source>
        <dbReference type="SAM" id="SignalP"/>
    </source>
</evidence>
<evidence type="ECO:0008006" key="4">
    <source>
        <dbReference type="Google" id="ProtNLM"/>
    </source>
</evidence>
<feature type="chain" id="PRO_5032746451" description="TraB/GumN family protein" evidence="1">
    <location>
        <begin position="25"/>
        <end position="363"/>
    </location>
</feature>
<accession>A0A7S8F5F3</accession>
<dbReference type="EMBL" id="CP064654">
    <property type="protein sequence ID" value="QPC99442.1"/>
    <property type="molecule type" value="Genomic_DNA"/>
</dbReference>
<reference evidence="2 3" key="1">
    <citation type="submission" date="2020-11" db="EMBL/GenBank/DDBJ databases">
        <title>The genome sequence of Erythrobacter sp. 6D36.</title>
        <authorList>
            <person name="Liu Y."/>
        </authorList>
    </citation>
    <scope>NUCLEOTIDE SEQUENCE [LARGE SCALE GENOMIC DNA]</scope>
    <source>
        <strain evidence="2 3">6D36</strain>
    </source>
</reference>
<dbReference type="AlphaFoldDB" id="A0A7S8F5F3"/>
<feature type="signal peptide" evidence="1">
    <location>
        <begin position="1"/>
        <end position="24"/>
    </location>
</feature>
<evidence type="ECO:0000313" key="2">
    <source>
        <dbReference type="EMBL" id="QPC99442.1"/>
    </source>
</evidence>